<protein>
    <submittedName>
        <fullName evidence="7">Integrative and conjugative element protein, VC0181 family</fullName>
    </submittedName>
</protein>
<evidence type="ECO:0000256" key="5">
    <source>
        <dbReference type="ARBA" id="ARBA00023049"/>
    </source>
</evidence>
<dbReference type="GO" id="GO:0008237">
    <property type="term" value="F:metallopeptidase activity"/>
    <property type="evidence" value="ECO:0007669"/>
    <property type="project" value="UniProtKB-KW"/>
</dbReference>
<dbReference type="InterPro" id="IPR028090">
    <property type="entry name" value="JAB_dom_prok"/>
</dbReference>
<evidence type="ECO:0000259" key="6">
    <source>
        <dbReference type="Pfam" id="PF14464"/>
    </source>
</evidence>
<dbReference type="Gene3D" id="3.40.140.10">
    <property type="entry name" value="Cytidine Deaminase, domain 2"/>
    <property type="match status" value="1"/>
</dbReference>
<proteinExistence type="predicted"/>
<keyword evidence="5" id="KW-0482">Metalloprotease</keyword>
<evidence type="ECO:0000256" key="4">
    <source>
        <dbReference type="ARBA" id="ARBA00022833"/>
    </source>
</evidence>
<feature type="domain" description="JAB" evidence="6">
    <location>
        <begin position="32"/>
        <end position="146"/>
    </location>
</feature>
<evidence type="ECO:0000256" key="1">
    <source>
        <dbReference type="ARBA" id="ARBA00022670"/>
    </source>
</evidence>
<keyword evidence="2" id="KW-0479">Metal-binding</keyword>
<sequence>MEAKGRLCFLRRRMSIRYPVGESGQFLTLEQDVLDHLAKWRQLDPKMPEAGGQLFGAVEGQCIQVKLATGPRRSDRRGRFFFIADRFAERREISTLHKSGLHYFGDWHTHPQPIPTPSETDISSMADLFARSKHELNAFAMVIVGTAGPPKGLHVSLHSVSAWSRLEADTGV</sequence>
<organism evidence="7 8">
    <name type="scientific">Sedimentitalea nanhaiensis</name>
    <dbReference type="NCBI Taxonomy" id="999627"/>
    <lineage>
        <taxon>Bacteria</taxon>
        <taxon>Pseudomonadati</taxon>
        <taxon>Pseudomonadota</taxon>
        <taxon>Alphaproteobacteria</taxon>
        <taxon>Rhodobacterales</taxon>
        <taxon>Paracoccaceae</taxon>
        <taxon>Sedimentitalea</taxon>
    </lineage>
</organism>
<dbReference type="GO" id="GO:0046872">
    <property type="term" value="F:metal ion binding"/>
    <property type="evidence" value="ECO:0007669"/>
    <property type="project" value="UniProtKB-KW"/>
</dbReference>
<dbReference type="Pfam" id="PF14464">
    <property type="entry name" value="Prok-JAB"/>
    <property type="match status" value="1"/>
</dbReference>
<reference evidence="7 8" key="1">
    <citation type="submission" date="2016-10" db="EMBL/GenBank/DDBJ databases">
        <authorList>
            <person name="de Groot N.N."/>
        </authorList>
    </citation>
    <scope>NUCLEOTIDE SEQUENCE [LARGE SCALE GENOMIC DNA]</scope>
    <source>
        <strain evidence="7 8">CGMCC 1.10959</strain>
    </source>
</reference>
<dbReference type="AlphaFoldDB" id="A0A1I7DVC9"/>
<evidence type="ECO:0000256" key="3">
    <source>
        <dbReference type="ARBA" id="ARBA00022801"/>
    </source>
</evidence>
<gene>
    <name evidence="7" type="ORF">SAMN05216236_13547</name>
</gene>
<keyword evidence="3" id="KW-0378">Hydrolase</keyword>
<name>A0A1I7DVC9_9RHOB</name>
<keyword evidence="8" id="KW-1185">Reference proteome</keyword>
<accession>A0A1I7DVC9</accession>
<evidence type="ECO:0000256" key="2">
    <source>
        <dbReference type="ARBA" id="ARBA00022723"/>
    </source>
</evidence>
<keyword evidence="1" id="KW-0645">Protease</keyword>
<dbReference type="SUPFAM" id="SSF102712">
    <property type="entry name" value="JAB1/MPN domain"/>
    <property type="match status" value="1"/>
</dbReference>
<evidence type="ECO:0000313" key="7">
    <source>
        <dbReference type="EMBL" id="SFU15603.1"/>
    </source>
</evidence>
<evidence type="ECO:0000313" key="8">
    <source>
        <dbReference type="Proteomes" id="UP000182466"/>
    </source>
</evidence>
<keyword evidence="4" id="KW-0862">Zinc</keyword>
<dbReference type="GO" id="GO:0006508">
    <property type="term" value="P:proteolysis"/>
    <property type="evidence" value="ECO:0007669"/>
    <property type="project" value="UniProtKB-KW"/>
</dbReference>
<dbReference type="EMBL" id="FPAW01000035">
    <property type="protein sequence ID" value="SFU15603.1"/>
    <property type="molecule type" value="Genomic_DNA"/>
</dbReference>
<dbReference type="STRING" id="999627.SAMN05216236_13547"/>
<dbReference type="Proteomes" id="UP000182466">
    <property type="component" value="Unassembled WGS sequence"/>
</dbReference>